<evidence type="ECO:0000313" key="8">
    <source>
        <dbReference type="EMBL" id="RMS51655.1"/>
    </source>
</evidence>
<dbReference type="InterPro" id="IPR010998">
    <property type="entry name" value="Integrase_recombinase_N"/>
</dbReference>
<feature type="domain" description="Tyr recombinase" evidence="6">
    <location>
        <begin position="167"/>
        <end position="342"/>
    </location>
</feature>
<keyword evidence="4" id="KW-0233">DNA recombination</keyword>
<dbReference type="PROSITE" id="PS51898">
    <property type="entry name" value="TYR_RECOMBINASE"/>
    <property type="match status" value="1"/>
</dbReference>
<dbReference type="GO" id="GO:0006310">
    <property type="term" value="P:DNA recombination"/>
    <property type="evidence" value="ECO:0007669"/>
    <property type="project" value="UniProtKB-KW"/>
</dbReference>
<dbReference type="AlphaFoldDB" id="A0A3M5DNY8"/>
<comment type="caution">
    <text evidence="8">The sequence shown here is derived from an EMBL/GenBank/DDBJ whole genome shotgun (WGS) entry which is preliminary data.</text>
</comment>
<evidence type="ECO:0000256" key="1">
    <source>
        <dbReference type="ARBA" id="ARBA00022829"/>
    </source>
</evidence>
<dbReference type="PANTHER" id="PTHR30349">
    <property type="entry name" value="PHAGE INTEGRASE-RELATED"/>
    <property type="match status" value="1"/>
</dbReference>
<dbReference type="Gene3D" id="1.10.150.130">
    <property type="match status" value="1"/>
</dbReference>
<evidence type="ECO:0000256" key="4">
    <source>
        <dbReference type="ARBA" id="ARBA00023172"/>
    </source>
</evidence>
<evidence type="ECO:0000256" key="2">
    <source>
        <dbReference type="ARBA" id="ARBA00022908"/>
    </source>
</evidence>
<dbReference type="PANTHER" id="PTHR30349:SF81">
    <property type="entry name" value="TYROSINE RECOMBINASE XERC"/>
    <property type="match status" value="1"/>
</dbReference>
<reference evidence="8 9" key="1">
    <citation type="submission" date="2018-08" db="EMBL/GenBank/DDBJ databases">
        <title>Recombination of ecologically and evolutionarily significant loci maintains genetic cohesion in the Pseudomonas syringae species complex.</title>
        <authorList>
            <person name="Dillon M."/>
            <person name="Thakur S."/>
            <person name="Almeida R.N.D."/>
            <person name="Weir B.S."/>
            <person name="Guttman D.S."/>
        </authorList>
    </citation>
    <scope>NUCLEOTIDE SEQUENCE [LARGE SCALE GENOMIC DNA]</scope>
    <source>
        <strain evidence="8 9">ICMP 7846</strain>
    </source>
</reference>
<feature type="domain" description="Core-binding (CB)" evidence="7">
    <location>
        <begin position="67"/>
        <end position="147"/>
    </location>
</feature>
<evidence type="ECO:0000256" key="3">
    <source>
        <dbReference type="ARBA" id="ARBA00023125"/>
    </source>
</evidence>
<evidence type="ECO:0008006" key="10">
    <source>
        <dbReference type="Google" id="ProtNLM"/>
    </source>
</evidence>
<evidence type="ECO:0000256" key="5">
    <source>
        <dbReference type="PROSITE-ProRule" id="PRU01248"/>
    </source>
</evidence>
<dbReference type="GO" id="GO:0007059">
    <property type="term" value="P:chromosome segregation"/>
    <property type="evidence" value="ECO:0007669"/>
    <property type="project" value="UniProtKB-KW"/>
</dbReference>
<dbReference type="RefSeq" id="WP_014602807.1">
    <property type="nucleotide sequence ID" value="NZ_CP014948.1"/>
</dbReference>
<dbReference type="EMBL" id="RBSQ01000840">
    <property type="protein sequence ID" value="RMS51655.1"/>
    <property type="molecule type" value="Genomic_DNA"/>
</dbReference>
<gene>
    <name evidence="8" type="ORF">ALP65_200097</name>
</gene>
<proteinExistence type="predicted"/>
<sequence>MGRRPTKPGSIPRLRERRRGDKIYYYYDLGGKPRKELSLGTDYGLAITEYARLERARTADARLAETLTFRYVAQRYFIDVVPTKSPTTQKDNARELKQLLAFFDDPPAAIGDIEPKHIKQYLIFRRSAPVRANREISLFSAIWNYAREMGYTKLANPCSGVKRNRERGRDVYVEDDLYAAVYEAADQGLKDAMDLSYLTAQRVADTLKMDERDIRDGTLAIRQGKTLAKRRIELIGELKLLIDRIMARKAGYRVRSTRLVVIDDGQPMTYHMLRGRFDKAREAAGIPKSAFQFRDLRAKGGTDTAESSGDILQARDQLGHTTVTMTEHYIRDRKGKKVKPTK</sequence>
<dbReference type="SUPFAM" id="SSF56349">
    <property type="entry name" value="DNA breaking-rejoining enzymes"/>
    <property type="match status" value="1"/>
</dbReference>
<evidence type="ECO:0000259" key="6">
    <source>
        <dbReference type="PROSITE" id="PS51898"/>
    </source>
</evidence>
<evidence type="ECO:0000259" key="7">
    <source>
        <dbReference type="PROSITE" id="PS51900"/>
    </source>
</evidence>
<dbReference type="GO" id="GO:0003677">
    <property type="term" value="F:DNA binding"/>
    <property type="evidence" value="ECO:0007669"/>
    <property type="project" value="UniProtKB-UniRule"/>
</dbReference>
<dbReference type="Pfam" id="PF00589">
    <property type="entry name" value="Phage_integrase"/>
    <property type="match status" value="1"/>
</dbReference>
<dbReference type="GO" id="GO:0015074">
    <property type="term" value="P:DNA integration"/>
    <property type="evidence" value="ECO:0007669"/>
    <property type="project" value="UniProtKB-KW"/>
</dbReference>
<protein>
    <recommendedName>
        <fullName evidence="10">Integrase</fullName>
    </recommendedName>
</protein>
<dbReference type="PROSITE" id="PS51900">
    <property type="entry name" value="CB"/>
    <property type="match status" value="1"/>
</dbReference>
<keyword evidence="3 5" id="KW-0238">DNA-binding</keyword>
<evidence type="ECO:0000313" key="9">
    <source>
        <dbReference type="Proteomes" id="UP000270834"/>
    </source>
</evidence>
<organism evidence="8 9">
    <name type="scientific">Pseudomonas aeruginosa</name>
    <dbReference type="NCBI Taxonomy" id="287"/>
    <lineage>
        <taxon>Bacteria</taxon>
        <taxon>Pseudomonadati</taxon>
        <taxon>Pseudomonadota</taxon>
        <taxon>Gammaproteobacteria</taxon>
        <taxon>Pseudomonadales</taxon>
        <taxon>Pseudomonadaceae</taxon>
        <taxon>Pseudomonas</taxon>
    </lineage>
</organism>
<keyword evidence="1" id="KW-0159">Chromosome partition</keyword>
<dbReference type="InterPro" id="IPR044068">
    <property type="entry name" value="CB"/>
</dbReference>
<keyword evidence="2" id="KW-0229">DNA integration</keyword>
<dbReference type="InterPro" id="IPR013762">
    <property type="entry name" value="Integrase-like_cat_sf"/>
</dbReference>
<dbReference type="Proteomes" id="UP000270834">
    <property type="component" value="Unassembled WGS sequence"/>
</dbReference>
<dbReference type="InterPro" id="IPR050090">
    <property type="entry name" value="Tyrosine_recombinase_XerCD"/>
</dbReference>
<dbReference type="Gene3D" id="1.10.443.10">
    <property type="entry name" value="Intergrase catalytic core"/>
    <property type="match status" value="1"/>
</dbReference>
<dbReference type="InterPro" id="IPR011010">
    <property type="entry name" value="DNA_brk_join_enz"/>
</dbReference>
<name>A0A3M5DNY8_PSEAI</name>
<accession>A0A3M5DNY8</accession>
<dbReference type="InterPro" id="IPR002104">
    <property type="entry name" value="Integrase_catalytic"/>
</dbReference>